<feature type="compositionally biased region" description="Polar residues" evidence="1">
    <location>
        <begin position="333"/>
        <end position="343"/>
    </location>
</feature>
<name>A0A316UJW4_9BASI</name>
<dbReference type="EMBL" id="KZ819677">
    <property type="protein sequence ID" value="PWN25224.1"/>
    <property type="molecule type" value="Genomic_DNA"/>
</dbReference>
<feature type="region of interest" description="Disordered" evidence="1">
    <location>
        <begin position="1"/>
        <end position="70"/>
    </location>
</feature>
<feature type="region of interest" description="Disordered" evidence="1">
    <location>
        <begin position="542"/>
        <end position="588"/>
    </location>
</feature>
<gene>
    <name evidence="2" type="ORF">BDZ90DRAFT_262671</name>
</gene>
<evidence type="ECO:0000313" key="3">
    <source>
        <dbReference type="Proteomes" id="UP000245884"/>
    </source>
</evidence>
<dbReference type="OrthoDB" id="2552985at2759"/>
<dbReference type="GeneID" id="37030339"/>
<feature type="region of interest" description="Disordered" evidence="1">
    <location>
        <begin position="502"/>
        <end position="521"/>
    </location>
</feature>
<dbReference type="RefSeq" id="XP_025359836.1">
    <property type="nucleotide sequence ID" value="XM_025508516.1"/>
</dbReference>
<accession>A0A316UJW4</accession>
<evidence type="ECO:0000313" key="2">
    <source>
        <dbReference type="EMBL" id="PWN25224.1"/>
    </source>
</evidence>
<feature type="region of interest" description="Disordered" evidence="1">
    <location>
        <begin position="209"/>
        <end position="251"/>
    </location>
</feature>
<feature type="region of interest" description="Disordered" evidence="1">
    <location>
        <begin position="603"/>
        <end position="622"/>
    </location>
</feature>
<keyword evidence="3" id="KW-1185">Reference proteome</keyword>
<feature type="compositionally biased region" description="Polar residues" evidence="1">
    <location>
        <begin position="97"/>
        <end position="107"/>
    </location>
</feature>
<feature type="compositionally biased region" description="Low complexity" evidence="1">
    <location>
        <begin position="603"/>
        <end position="614"/>
    </location>
</feature>
<evidence type="ECO:0000256" key="1">
    <source>
        <dbReference type="SAM" id="MobiDB-lite"/>
    </source>
</evidence>
<feature type="compositionally biased region" description="Basic and acidic residues" evidence="1">
    <location>
        <begin position="291"/>
        <end position="308"/>
    </location>
</feature>
<feature type="compositionally biased region" description="Acidic residues" evidence="1">
    <location>
        <begin position="218"/>
        <end position="231"/>
    </location>
</feature>
<feature type="compositionally biased region" description="Polar residues" evidence="1">
    <location>
        <begin position="51"/>
        <end position="69"/>
    </location>
</feature>
<feature type="region of interest" description="Disordered" evidence="1">
    <location>
        <begin position="97"/>
        <end position="130"/>
    </location>
</feature>
<feature type="region of interest" description="Disordered" evidence="1">
    <location>
        <begin position="439"/>
        <end position="472"/>
    </location>
</feature>
<feature type="compositionally biased region" description="Basic and acidic residues" evidence="1">
    <location>
        <begin position="34"/>
        <end position="45"/>
    </location>
</feature>
<feature type="compositionally biased region" description="Basic and acidic residues" evidence="1">
    <location>
        <begin position="439"/>
        <end position="458"/>
    </location>
</feature>
<sequence length="839" mass="90823">MPPRAASSSNIEPQRYRVFIPPSSRARHTRTTWLRRDEEWTRSEESAESPRWQQSATSSDHAASVSHTRFNPLPTVRKSLFSAQAIAGLPSRVLTNAQVSPPQTTPGQGRGQSVHKTSPQERQEGEDMTSWTETFVRGLVQQEADATREAAGAVREAGGEADMTNRPFSIGTVAVGDALRAVNAEDEGVAAVQILADAYRSGTQADEAIGDALRATTPEEELRIDEDDEREDSGNGQHQQHTREEDDSVTTSRVRFVTAKAIMASTQLATAQAKTTRVRPPLVVIGSQDSARGDLQDDEARQTEHAELPKGSPAKRAGGRVVMIPPPPAPSTGDPSLHSNAAQEHSMESYESRSYASASCPSNVGSQSMDLNATAQQALQRLSQDSQSNSLDAALRVAAETTKGGTSAVQGRQTCIQRSTQQPMCYDGSHTTLAASAARHAELTHRSERSHSDGDAGRKRTRPMLNDDPSDCHSVMRLVKAPRVETSPPRVPSRRSGLVFVEPRTAAPSKTPQTQRRDGEPSRFVAHSTIASNNRLVFVQPASTPGKGQCRSLSTSDLPPRTGCMTVDESSRAGLNSESSRPPLPRLRSSRLSVAHCPESMMSASTDASMTSSSNGVDSIPPPPTLRFDPSSVTSLSTVARQPQLFLPDHLGGPRGQTSAVRFNVLALVREIGSLDEVNAKVYQGGKLIEGRLERTFRSHLILQDGRDAALLKVMLWGECARVWASLEGDDSGADEFSLAAGTTAAGMSTLLRDGPRVGGTTQAALRTGDVVFLESIVLTKSDKGYEGSASPRTASSLELCWRWDARSDRDRRRYAFDPELAVLDRRCRDVWRCAQLWS</sequence>
<proteinExistence type="predicted"/>
<reference evidence="2 3" key="1">
    <citation type="journal article" date="2018" name="Mol. Biol. Evol.">
        <title>Broad Genomic Sampling Reveals a Smut Pathogenic Ancestry of the Fungal Clade Ustilaginomycotina.</title>
        <authorList>
            <person name="Kijpornyongpan T."/>
            <person name="Mondo S.J."/>
            <person name="Barry K."/>
            <person name="Sandor L."/>
            <person name="Lee J."/>
            <person name="Lipzen A."/>
            <person name="Pangilinan J."/>
            <person name="LaButti K."/>
            <person name="Hainaut M."/>
            <person name="Henrissat B."/>
            <person name="Grigoriev I.V."/>
            <person name="Spatafora J.W."/>
            <person name="Aime M.C."/>
        </authorList>
    </citation>
    <scope>NUCLEOTIDE SEQUENCE [LARGE SCALE GENOMIC DNA]</scope>
    <source>
        <strain evidence="2 3">MCA 5214</strain>
    </source>
</reference>
<feature type="region of interest" description="Disordered" evidence="1">
    <location>
        <begin position="284"/>
        <end position="368"/>
    </location>
</feature>
<dbReference type="Proteomes" id="UP000245884">
    <property type="component" value="Unassembled WGS sequence"/>
</dbReference>
<protein>
    <submittedName>
        <fullName evidence="2">Uncharacterized protein</fullName>
    </submittedName>
</protein>
<feature type="compositionally biased region" description="Polar residues" evidence="1">
    <location>
        <begin position="1"/>
        <end position="12"/>
    </location>
</feature>
<organism evidence="2 3">
    <name type="scientific">Jaminaea rosea</name>
    <dbReference type="NCBI Taxonomy" id="1569628"/>
    <lineage>
        <taxon>Eukaryota</taxon>
        <taxon>Fungi</taxon>
        <taxon>Dikarya</taxon>
        <taxon>Basidiomycota</taxon>
        <taxon>Ustilaginomycotina</taxon>
        <taxon>Exobasidiomycetes</taxon>
        <taxon>Microstromatales</taxon>
        <taxon>Microstromatales incertae sedis</taxon>
        <taxon>Jaminaea</taxon>
    </lineage>
</organism>
<dbReference type="AlphaFoldDB" id="A0A316UJW4"/>